<dbReference type="RefSeq" id="WP_211310579.1">
    <property type="nucleotide sequence ID" value="NZ_QTUC01000001.1"/>
</dbReference>
<dbReference type="EMBL" id="QTUC01000001">
    <property type="protein sequence ID" value="REF36883.1"/>
    <property type="molecule type" value="Genomic_DNA"/>
</dbReference>
<feature type="region of interest" description="Disordered" evidence="1">
    <location>
        <begin position="282"/>
        <end position="314"/>
    </location>
</feature>
<evidence type="ECO:0000256" key="1">
    <source>
        <dbReference type="SAM" id="MobiDB-lite"/>
    </source>
</evidence>
<dbReference type="Proteomes" id="UP000256485">
    <property type="component" value="Unassembled WGS sequence"/>
</dbReference>
<keyword evidence="3" id="KW-1185">Reference proteome</keyword>
<gene>
    <name evidence="2" type="ORF">DFJ64_2318</name>
</gene>
<reference evidence="2 3" key="1">
    <citation type="submission" date="2018-08" db="EMBL/GenBank/DDBJ databases">
        <title>Sequencing the genomes of 1000 actinobacteria strains.</title>
        <authorList>
            <person name="Klenk H.-P."/>
        </authorList>
    </citation>
    <scope>NUCLEOTIDE SEQUENCE [LARGE SCALE GENOMIC DNA]</scope>
    <source>
        <strain evidence="2 3">DSM 22891</strain>
    </source>
</reference>
<comment type="caution">
    <text evidence="2">The sequence shown here is derived from an EMBL/GenBank/DDBJ whole genome shotgun (WGS) entry which is preliminary data.</text>
</comment>
<evidence type="ECO:0000313" key="3">
    <source>
        <dbReference type="Proteomes" id="UP000256485"/>
    </source>
</evidence>
<evidence type="ECO:0000313" key="2">
    <source>
        <dbReference type="EMBL" id="REF36883.1"/>
    </source>
</evidence>
<sequence>MISVSDLDPLTRAFWRWTGRRVDLSGAEQWLAAPMHDTATVGDSWLAAAATAHGGTVAEGVSGGLLASMSQLDGPEFRAAAVRPEIRSFYEETSLWRMEVWTQWNPVFQPGGELITRLFGRRVQQLALPTQPLAVAHGVDSRVVPILGPDGEQRAAAWMRTLRSTGEYVFSGCYSSRRLPGKQQPRVHVAFPLQSGNVQVFLRPIAEPDGSFTLSSPRGAFGDDGAYVVVDSPKGTYAKRLPIHETFHVYVDSEGVLRTDHELRLWSVTVVRFHYKLTKQGERGRDSAGAAKPQRADCTDRNGLASSGVEGAQG</sequence>
<organism evidence="2 3">
    <name type="scientific">Thermasporomyces composti</name>
    <dbReference type="NCBI Taxonomy" id="696763"/>
    <lineage>
        <taxon>Bacteria</taxon>
        <taxon>Bacillati</taxon>
        <taxon>Actinomycetota</taxon>
        <taxon>Actinomycetes</taxon>
        <taxon>Propionibacteriales</taxon>
        <taxon>Nocardioidaceae</taxon>
        <taxon>Thermasporomyces</taxon>
    </lineage>
</organism>
<accession>A0A3D9V846</accession>
<protein>
    <submittedName>
        <fullName evidence="2">Uncharacterized protein</fullName>
    </submittedName>
</protein>
<name>A0A3D9V846_THECX</name>
<proteinExistence type="predicted"/>
<dbReference type="AlphaFoldDB" id="A0A3D9V846"/>